<keyword evidence="7" id="KW-0805">Transcription regulation</keyword>
<dbReference type="Ensembl" id="ENSMMDT00005022915.1">
    <property type="protein sequence ID" value="ENSMMDP00005022418.1"/>
    <property type="gene ID" value="ENSMMDG00005010886.1"/>
</dbReference>
<comment type="subcellular location">
    <subcellularLocation>
        <location evidence="2">Cytoplasm</location>
    </subcellularLocation>
    <subcellularLocation>
        <location evidence="1">Nucleus</location>
    </subcellularLocation>
</comment>
<keyword evidence="3" id="KW-0963">Cytoplasm</keyword>
<gene>
    <name evidence="12" type="primary">CDCA7L</name>
</gene>
<organism evidence="12 13">
    <name type="scientific">Myripristis murdjan</name>
    <name type="common">pinecone soldierfish</name>
    <dbReference type="NCBI Taxonomy" id="586833"/>
    <lineage>
        <taxon>Eukaryota</taxon>
        <taxon>Metazoa</taxon>
        <taxon>Chordata</taxon>
        <taxon>Craniata</taxon>
        <taxon>Vertebrata</taxon>
        <taxon>Euteleostomi</taxon>
        <taxon>Actinopterygii</taxon>
        <taxon>Neopterygii</taxon>
        <taxon>Teleostei</taxon>
        <taxon>Neoteleostei</taxon>
        <taxon>Acanthomorphata</taxon>
        <taxon>Holocentriformes</taxon>
        <taxon>Holocentridae</taxon>
        <taxon>Myripristis</taxon>
    </lineage>
</organism>
<keyword evidence="13" id="KW-1185">Reference proteome</keyword>
<dbReference type="GO" id="GO:0006355">
    <property type="term" value="P:regulation of DNA-templated transcription"/>
    <property type="evidence" value="ECO:0007669"/>
    <property type="project" value="InterPro"/>
</dbReference>
<evidence type="ECO:0000313" key="12">
    <source>
        <dbReference type="Ensembl" id="ENSMMDP00005022418.1"/>
    </source>
</evidence>
<dbReference type="InterPro" id="IPR018866">
    <property type="entry name" value="Znf-4CXXC_R1"/>
</dbReference>
<feature type="compositionally biased region" description="Basic residues" evidence="10">
    <location>
        <begin position="166"/>
        <end position="175"/>
    </location>
</feature>
<evidence type="ECO:0000256" key="2">
    <source>
        <dbReference type="ARBA" id="ARBA00004496"/>
    </source>
</evidence>
<evidence type="ECO:0000256" key="1">
    <source>
        <dbReference type="ARBA" id="ARBA00004123"/>
    </source>
</evidence>
<dbReference type="InParanoid" id="A0A667Y731"/>
<accession>A0A667Y731</accession>
<reference evidence="12" key="1">
    <citation type="submission" date="2019-06" db="EMBL/GenBank/DDBJ databases">
        <authorList>
            <consortium name="Wellcome Sanger Institute Data Sharing"/>
        </authorList>
    </citation>
    <scope>NUCLEOTIDE SEQUENCE [LARGE SCALE GENOMIC DNA]</scope>
</reference>
<evidence type="ECO:0000313" key="13">
    <source>
        <dbReference type="Proteomes" id="UP000472263"/>
    </source>
</evidence>
<dbReference type="PANTHER" id="PTHR31169">
    <property type="entry name" value="OS05G0300700 PROTEIN"/>
    <property type="match status" value="1"/>
</dbReference>
<dbReference type="Proteomes" id="UP000472263">
    <property type="component" value="Chromosome 11"/>
</dbReference>
<dbReference type="InterPro" id="IPR040221">
    <property type="entry name" value="CDCA7/CDA7L"/>
</dbReference>
<dbReference type="GO" id="GO:0005634">
    <property type="term" value="C:nucleus"/>
    <property type="evidence" value="ECO:0007669"/>
    <property type="project" value="UniProtKB-SubCell"/>
</dbReference>
<evidence type="ECO:0000256" key="6">
    <source>
        <dbReference type="ARBA" id="ARBA00022843"/>
    </source>
</evidence>
<proteinExistence type="predicted"/>
<keyword evidence="4" id="KW-1017">Isopeptide bond</keyword>
<evidence type="ECO:0000256" key="3">
    <source>
        <dbReference type="ARBA" id="ARBA00022490"/>
    </source>
</evidence>
<dbReference type="GeneTree" id="ENSGT00940000159108"/>
<evidence type="ECO:0000256" key="5">
    <source>
        <dbReference type="ARBA" id="ARBA00022553"/>
    </source>
</evidence>
<dbReference type="PANTHER" id="PTHR31169:SF4">
    <property type="entry name" value="CELL DIVISION CYCLE-ASSOCIATED 7-LIKE PROTEIN"/>
    <property type="match status" value="1"/>
</dbReference>
<evidence type="ECO:0000259" key="11">
    <source>
        <dbReference type="Pfam" id="PF10497"/>
    </source>
</evidence>
<reference evidence="12" key="2">
    <citation type="submission" date="2025-08" db="UniProtKB">
        <authorList>
            <consortium name="Ensembl"/>
        </authorList>
    </citation>
    <scope>IDENTIFICATION</scope>
</reference>
<reference evidence="12" key="3">
    <citation type="submission" date="2025-09" db="UniProtKB">
        <authorList>
            <consortium name="Ensembl"/>
        </authorList>
    </citation>
    <scope>IDENTIFICATION</scope>
</reference>
<evidence type="ECO:0000256" key="9">
    <source>
        <dbReference type="ARBA" id="ARBA00023242"/>
    </source>
</evidence>
<evidence type="ECO:0000256" key="8">
    <source>
        <dbReference type="ARBA" id="ARBA00023163"/>
    </source>
</evidence>
<keyword evidence="6" id="KW-0832">Ubl conjugation</keyword>
<protein>
    <submittedName>
        <fullName evidence="12">Cell division cycle associated 7 like</fullName>
    </submittedName>
</protein>
<feature type="region of interest" description="Disordered" evidence="10">
    <location>
        <begin position="166"/>
        <end position="216"/>
    </location>
</feature>
<dbReference type="GO" id="GO:0005737">
    <property type="term" value="C:cytoplasm"/>
    <property type="evidence" value="ECO:0007669"/>
    <property type="project" value="UniProtKB-SubCell"/>
</dbReference>
<keyword evidence="5" id="KW-0597">Phosphoprotein</keyword>
<sequence>MITLSACFCFYDSMNLKCRSAAPPCRVSHRLLWCFTGFFCGVAFQLAKLFADLQSVAELTPPSSLQVSTQRHGKVARQLTYGLSHMHFLRWRGYSAFTVSKHLDNFSIDSSVIGNVFFLLFFFKHANPYSDYSDIDLFPKHNKGVNNNIVLISQILIMFLQKKQHKSQKATKKRTPQQETPQKRNPSRKARPPENFAVETEDTEQPRRRGSGRPREVDIRTLLQVDYMHTVTTLARGPQHKVETDSVDEITEEDLDNIAYHSKDKIWDKENGSSCHQCRQKTLDTKTVCRSGFCVGVKGQFCGPCLKNRYGEDVRTVLLDPTWSCPICRGVCNCSLCRKKEGRCATGTLVALARYNGHDNVHDYLKRYAASLTVYGLMAGLDVDRASPKTDFT</sequence>
<feature type="domain" description="Zinc-finger" evidence="11">
    <location>
        <begin position="268"/>
        <end position="365"/>
    </location>
</feature>
<evidence type="ECO:0000256" key="10">
    <source>
        <dbReference type="SAM" id="MobiDB-lite"/>
    </source>
</evidence>
<keyword evidence="8" id="KW-0804">Transcription</keyword>
<dbReference type="AlphaFoldDB" id="A0A667Y731"/>
<dbReference type="Pfam" id="PF10497">
    <property type="entry name" value="zf-4CXXC_R1"/>
    <property type="match status" value="1"/>
</dbReference>
<dbReference type="FunCoup" id="A0A667Y731">
    <property type="interactions" value="255"/>
</dbReference>
<keyword evidence="9" id="KW-0539">Nucleus</keyword>
<name>A0A667Y731_9TELE</name>
<evidence type="ECO:0000256" key="7">
    <source>
        <dbReference type="ARBA" id="ARBA00023015"/>
    </source>
</evidence>
<evidence type="ECO:0000256" key="4">
    <source>
        <dbReference type="ARBA" id="ARBA00022499"/>
    </source>
</evidence>